<dbReference type="InterPro" id="IPR005644">
    <property type="entry name" value="NolW-like"/>
</dbReference>
<dbReference type="InterPro" id="IPR038591">
    <property type="entry name" value="NolW-like_sf"/>
</dbReference>
<dbReference type="Pfam" id="PF03958">
    <property type="entry name" value="Secretin_N"/>
    <property type="match status" value="1"/>
</dbReference>
<gene>
    <name evidence="2" type="ORF">HLUCCX14_04330</name>
</gene>
<evidence type="ECO:0000313" key="3">
    <source>
        <dbReference type="Proteomes" id="UP000050416"/>
    </source>
</evidence>
<dbReference type="Gene3D" id="3.30.1370.120">
    <property type="match status" value="1"/>
</dbReference>
<reference evidence="2 3" key="1">
    <citation type="submission" date="2015-09" db="EMBL/GenBank/DDBJ databases">
        <title>Identification and resolution of microdiversity through metagenomic sequencing of parallel consortia.</title>
        <authorList>
            <person name="Nelson W.C."/>
            <person name="Romine M.F."/>
            <person name="Lindemann S.R."/>
        </authorList>
    </citation>
    <scope>NUCLEOTIDE SEQUENCE [LARGE SCALE GENOMIC DNA]</scope>
    <source>
        <strain evidence="2">HL-55</strain>
    </source>
</reference>
<dbReference type="Proteomes" id="UP000050416">
    <property type="component" value="Unassembled WGS sequence"/>
</dbReference>
<dbReference type="STRING" id="1305731.GCA_000934705_03460"/>
<feature type="domain" description="NolW-like" evidence="1">
    <location>
        <begin position="110"/>
        <end position="169"/>
    </location>
</feature>
<sequence length="341" mass="37182">MKILWAARALDKVKAITKPPKIHSRTYGLQFFTESFQNIQLTGCVLCLHAFYYNPVVFRLATRNPDYFAGPLDAAPEAQMTIRPTHLSITTLLALVLAVFSTLTHAQTESRVYQLNNRTAADVAIQVQELYQQAPVSVTARGQQLVVRGQPELLDEIGMLVQSIDVPPVQMRISVRYRQDIGGKESGGGVTVSGNRAGANVERRTISTNSSTERQLVVQDGQSAHITSGNVRTLPFAIQGGRNPAAILQQVETRSGFVVSPQAISDQAVELSIMSFEADPAAIPGYETEALMTTRRVEPGQWVSLGGTSTSSSQQQDGITYRVTGNRSENQSVDLKVDILP</sequence>
<accession>A0A0P8BN74</accession>
<dbReference type="EMBL" id="LJZQ01000004">
    <property type="protein sequence ID" value="KPQ29861.1"/>
    <property type="molecule type" value="Genomic_DNA"/>
</dbReference>
<evidence type="ECO:0000313" key="2">
    <source>
        <dbReference type="EMBL" id="KPQ29861.1"/>
    </source>
</evidence>
<organism evidence="2 3">
    <name type="scientific">Marinobacter excellens HL-55</name>
    <dbReference type="NCBI Taxonomy" id="1305731"/>
    <lineage>
        <taxon>Bacteria</taxon>
        <taxon>Pseudomonadati</taxon>
        <taxon>Pseudomonadota</taxon>
        <taxon>Gammaproteobacteria</taxon>
        <taxon>Pseudomonadales</taxon>
        <taxon>Marinobacteraceae</taxon>
        <taxon>Marinobacter</taxon>
    </lineage>
</organism>
<comment type="caution">
    <text evidence="2">The sequence shown here is derived from an EMBL/GenBank/DDBJ whole genome shotgun (WGS) entry which is preliminary data.</text>
</comment>
<proteinExistence type="predicted"/>
<evidence type="ECO:0000259" key="1">
    <source>
        <dbReference type="Pfam" id="PF03958"/>
    </source>
</evidence>
<name>A0A0P8BN74_9GAMM</name>
<dbReference type="AlphaFoldDB" id="A0A0P8BN74"/>
<dbReference type="PATRIC" id="fig|1305731.5.peg.2962"/>
<protein>
    <submittedName>
        <fullName evidence="2">Type II secretory pathway, component PulD</fullName>
    </submittedName>
</protein>